<dbReference type="Proteomes" id="UP001645038">
    <property type="component" value="Unassembled WGS sequence"/>
</dbReference>
<keyword evidence="7" id="KW-0969">Cilium</keyword>
<evidence type="ECO:0000256" key="4">
    <source>
        <dbReference type="ARBA" id="ARBA00022729"/>
    </source>
</evidence>
<evidence type="ECO:0000256" key="6">
    <source>
        <dbReference type="HAMAP-Rule" id="MF_00416"/>
    </source>
</evidence>
<gene>
    <name evidence="6" type="primary">flgI</name>
    <name evidence="7" type="ORF">EI547_00060</name>
</gene>
<dbReference type="InterPro" id="IPR001782">
    <property type="entry name" value="Flag_FlgI"/>
</dbReference>
<dbReference type="PANTHER" id="PTHR30381">
    <property type="entry name" value="FLAGELLAR P-RING PERIPLASMIC PROTEIN FLGI"/>
    <property type="match status" value="1"/>
</dbReference>
<evidence type="ECO:0000256" key="2">
    <source>
        <dbReference type="ARBA" id="ARBA00004117"/>
    </source>
</evidence>
<evidence type="ECO:0000256" key="1">
    <source>
        <dbReference type="ARBA" id="ARBA00002591"/>
    </source>
</evidence>
<protein>
    <recommendedName>
        <fullName evidence="6">Flagellar P-ring protein</fullName>
    </recommendedName>
    <alternativeName>
        <fullName evidence="6">Basal body P-ring protein</fullName>
    </alternativeName>
</protein>
<accession>A0ABR9FT67</accession>
<dbReference type="PANTHER" id="PTHR30381:SF0">
    <property type="entry name" value="FLAGELLAR P-RING PROTEIN"/>
    <property type="match status" value="1"/>
</dbReference>
<dbReference type="PRINTS" id="PR01010">
    <property type="entry name" value="FLGPRINGFLGI"/>
</dbReference>
<dbReference type="EMBL" id="RRZB01000001">
    <property type="protein sequence ID" value="MBE0461852.1"/>
    <property type="molecule type" value="Genomic_DNA"/>
</dbReference>
<keyword evidence="5 6" id="KW-0975">Bacterial flagellum</keyword>
<comment type="caution">
    <text evidence="7">The sequence shown here is derived from an EMBL/GenBank/DDBJ whole genome shotgun (WGS) entry which is preliminary data.</text>
</comment>
<dbReference type="NCBIfam" id="NF003676">
    <property type="entry name" value="PRK05303.1"/>
    <property type="match status" value="1"/>
</dbReference>
<comment type="subcellular location">
    <subcellularLocation>
        <location evidence="2 6">Bacterial flagellum basal body</location>
    </subcellularLocation>
</comment>
<organism evidence="7 8">
    <name type="scientific">Halomonas colorata</name>
    <dbReference type="NCBI Taxonomy" id="2742615"/>
    <lineage>
        <taxon>Bacteria</taxon>
        <taxon>Pseudomonadati</taxon>
        <taxon>Pseudomonadota</taxon>
        <taxon>Gammaproteobacteria</taxon>
        <taxon>Oceanospirillales</taxon>
        <taxon>Halomonadaceae</taxon>
        <taxon>Halomonas</taxon>
    </lineage>
</organism>
<keyword evidence="4 6" id="KW-0732">Signal</keyword>
<evidence type="ECO:0000256" key="5">
    <source>
        <dbReference type="ARBA" id="ARBA00023143"/>
    </source>
</evidence>
<dbReference type="Pfam" id="PF02119">
    <property type="entry name" value="FlgI"/>
    <property type="match status" value="1"/>
</dbReference>
<reference evidence="7 8" key="1">
    <citation type="submission" date="2020-07" db="EMBL/GenBank/DDBJ databases">
        <title>Halophilic bacteria isolated from french cheeses.</title>
        <authorList>
            <person name="Kothe C.I."/>
            <person name="Farah-Kraiem B."/>
            <person name="Renault P."/>
            <person name="Dridi B."/>
        </authorList>
    </citation>
    <scope>NUCLEOTIDE SEQUENCE [LARGE SCALE GENOMIC DNA]</scope>
    <source>
        <strain evidence="7 8">FME20</strain>
    </source>
</reference>
<dbReference type="RefSeq" id="WP_192536422.1">
    <property type="nucleotide sequence ID" value="NZ_JABUZA010000009.1"/>
</dbReference>
<evidence type="ECO:0000313" key="7">
    <source>
        <dbReference type="EMBL" id="MBE0461852.1"/>
    </source>
</evidence>
<evidence type="ECO:0000313" key="8">
    <source>
        <dbReference type="Proteomes" id="UP001645038"/>
    </source>
</evidence>
<keyword evidence="7" id="KW-0966">Cell projection</keyword>
<keyword evidence="8" id="KW-1185">Reference proteome</keyword>
<feature type="chain" id="PRO_5044916628" description="Flagellar P-ring protein" evidence="6">
    <location>
        <begin position="32"/>
        <end position="376"/>
    </location>
</feature>
<proteinExistence type="inferred from homology"/>
<comment type="similarity">
    <text evidence="3 6">Belongs to the FlgI family.</text>
</comment>
<evidence type="ECO:0000256" key="3">
    <source>
        <dbReference type="ARBA" id="ARBA00008994"/>
    </source>
</evidence>
<name>A0ABR9FT67_9GAMM</name>
<sequence precursor="true">MRLNGVKSIKRQLAQLGSVLLVCLLAFPAHAERIRELATFAGVRDNQLVGYGLVVGLDSTGDQTTQAPFTGQSLTNMLSQLGVTIPPGTNMQLRNVAAVMITADLPPFSRPGQRLDIVVSSIANARSLRGGTLLMSPLKGADGDTYAIAQGNMLVGGAGAQAGGSSVQINQQASGRIPGGALVEREVPLNLGGNGGLLELQLNDADFGTVQRMVTAINSEFGQSVAYARDGRVIALDGPLDPNARVNFMARVENVQVTPTEAPARVVLNSRTGSVVMNSAVTLRQAAVAHGSLSIMIDTRFGVSQPAPLGQGQTVVVPDADINIEQQEAYLQIVEGAQLNEVVNALNALGATPQDLMSILEALKASGSLRAELEVI</sequence>
<keyword evidence="7" id="KW-0282">Flagellum</keyword>
<comment type="function">
    <text evidence="1 6">Assembles around the rod to form the L-ring and probably protects the motor/basal body from shearing forces during rotation.</text>
</comment>
<dbReference type="HAMAP" id="MF_00416">
    <property type="entry name" value="FlgI"/>
    <property type="match status" value="1"/>
</dbReference>
<comment type="subunit">
    <text evidence="6">The basal body constitutes a major portion of the flagellar organelle and consists of four rings (L,P,S, and M) mounted on a central rod.</text>
</comment>
<feature type="signal peptide" evidence="6">
    <location>
        <begin position="1"/>
        <end position="31"/>
    </location>
</feature>